<dbReference type="Gene3D" id="1.10.10.10">
    <property type="entry name" value="Winged helix-like DNA-binding domain superfamily/Winged helix DNA-binding domain"/>
    <property type="match status" value="1"/>
</dbReference>
<dbReference type="SUPFAM" id="SSF46785">
    <property type="entry name" value="Winged helix' DNA-binding domain"/>
    <property type="match status" value="1"/>
</dbReference>
<feature type="domain" description="HTH gntR-type" evidence="4">
    <location>
        <begin position="20"/>
        <end position="87"/>
    </location>
</feature>
<dbReference type="PANTHER" id="PTHR43537">
    <property type="entry name" value="TRANSCRIPTIONAL REGULATOR, GNTR FAMILY"/>
    <property type="match status" value="1"/>
</dbReference>
<keyword evidence="1" id="KW-0805">Transcription regulation</keyword>
<dbReference type="SMART" id="SM00895">
    <property type="entry name" value="FCD"/>
    <property type="match status" value="1"/>
</dbReference>
<dbReference type="InterPro" id="IPR011711">
    <property type="entry name" value="GntR_C"/>
</dbReference>
<organism evidence="5 6">
    <name type="scientific">Sediminicoccus rosea</name>
    <dbReference type="NCBI Taxonomy" id="1225128"/>
    <lineage>
        <taxon>Bacteria</taxon>
        <taxon>Pseudomonadati</taxon>
        <taxon>Pseudomonadota</taxon>
        <taxon>Alphaproteobacteria</taxon>
        <taxon>Acetobacterales</taxon>
        <taxon>Roseomonadaceae</taxon>
        <taxon>Sediminicoccus</taxon>
    </lineage>
</organism>
<evidence type="ECO:0000313" key="6">
    <source>
        <dbReference type="Proteomes" id="UP001305521"/>
    </source>
</evidence>
<dbReference type="InterPro" id="IPR000524">
    <property type="entry name" value="Tscrpt_reg_HTH_GntR"/>
</dbReference>
<dbReference type="InterPro" id="IPR036388">
    <property type="entry name" value="WH-like_DNA-bd_sf"/>
</dbReference>
<dbReference type="PROSITE" id="PS50949">
    <property type="entry name" value="HTH_GNTR"/>
    <property type="match status" value="1"/>
</dbReference>
<dbReference type="InterPro" id="IPR036390">
    <property type="entry name" value="WH_DNA-bd_sf"/>
</dbReference>
<sequence>MEVNPPPLRVTATAPAPQREKLADAAYAALKASILEGLLPPGVETAEQAIADQLGMSRTPVHEAALRLQHEGMLQVLPRKGVRVLPLDPEDLRQTYEVLIALEGAAAALLAMQAQPAALAALSRATAEMGAALTAGDRAAWAAADDRFHRALVEGCGNPKLARLAATATDQAQRARALTAARRPEPVVSAEEHAAILAALQAGDAEAARAATAAHRARASAEILAVLRG</sequence>
<dbReference type="Pfam" id="PF00392">
    <property type="entry name" value="GntR"/>
    <property type="match status" value="1"/>
</dbReference>
<dbReference type="Pfam" id="PF07729">
    <property type="entry name" value="FCD"/>
    <property type="match status" value="1"/>
</dbReference>
<gene>
    <name evidence="5" type="ORF">R9Z33_02810</name>
</gene>
<evidence type="ECO:0000256" key="2">
    <source>
        <dbReference type="ARBA" id="ARBA00023125"/>
    </source>
</evidence>
<keyword evidence="2" id="KW-0238">DNA-binding</keyword>
<accession>A0ABZ0PKC0</accession>
<evidence type="ECO:0000256" key="3">
    <source>
        <dbReference type="ARBA" id="ARBA00023163"/>
    </source>
</evidence>
<proteinExistence type="predicted"/>
<dbReference type="SUPFAM" id="SSF48008">
    <property type="entry name" value="GntR ligand-binding domain-like"/>
    <property type="match status" value="1"/>
</dbReference>
<reference evidence="5 6" key="1">
    <citation type="submission" date="2023-11" db="EMBL/GenBank/DDBJ databases">
        <title>Arctic aerobic anoxygenic photoheterotroph Sediminicoccus rosea KRV36 adapts its photosynthesis to long days of polar summer.</title>
        <authorList>
            <person name="Tomasch J."/>
            <person name="Kopejtka K."/>
            <person name="Bily T."/>
            <person name="Gardiner A.T."/>
            <person name="Gardian Z."/>
            <person name="Shivaramu S."/>
            <person name="Koblizek M."/>
            <person name="Engelhardt F."/>
            <person name="Kaftan D."/>
        </authorList>
    </citation>
    <scope>NUCLEOTIDE SEQUENCE [LARGE SCALE GENOMIC DNA]</scope>
    <source>
        <strain evidence="5 6">R-30</strain>
    </source>
</reference>
<dbReference type="EMBL" id="CP137852">
    <property type="protein sequence ID" value="WPB85812.1"/>
    <property type="molecule type" value="Genomic_DNA"/>
</dbReference>
<keyword evidence="6" id="KW-1185">Reference proteome</keyword>
<evidence type="ECO:0000313" key="5">
    <source>
        <dbReference type="EMBL" id="WPB85812.1"/>
    </source>
</evidence>
<dbReference type="RefSeq" id="WP_318649791.1">
    <property type="nucleotide sequence ID" value="NZ_CP137852.1"/>
</dbReference>
<dbReference type="Gene3D" id="1.20.120.530">
    <property type="entry name" value="GntR ligand-binding domain-like"/>
    <property type="match status" value="1"/>
</dbReference>
<name>A0ABZ0PKC0_9PROT</name>
<dbReference type="Proteomes" id="UP001305521">
    <property type="component" value="Chromosome"/>
</dbReference>
<evidence type="ECO:0000256" key="1">
    <source>
        <dbReference type="ARBA" id="ARBA00023015"/>
    </source>
</evidence>
<dbReference type="SMART" id="SM00345">
    <property type="entry name" value="HTH_GNTR"/>
    <property type="match status" value="1"/>
</dbReference>
<protein>
    <submittedName>
        <fullName evidence="5">GntR family transcriptional regulator</fullName>
    </submittedName>
</protein>
<dbReference type="PANTHER" id="PTHR43537:SF5">
    <property type="entry name" value="UXU OPERON TRANSCRIPTIONAL REGULATOR"/>
    <property type="match status" value="1"/>
</dbReference>
<evidence type="ECO:0000259" key="4">
    <source>
        <dbReference type="PROSITE" id="PS50949"/>
    </source>
</evidence>
<dbReference type="InterPro" id="IPR008920">
    <property type="entry name" value="TF_FadR/GntR_C"/>
</dbReference>
<keyword evidence="3" id="KW-0804">Transcription</keyword>